<keyword evidence="1" id="KW-1133">Transmembrane helix</keyword>
<dbReference type="AlphaFoldDB" id="A0A841DNE7"/>
<reference evidence="2 3" key="1">
    <citation type="submission" date="2020-08" db="EMBL/GenBank/DDBJ databases">
        <title>Sequencing the genomes of 1000 actinobacteria strains.</title>
        <authorList>
            <person name="Klenk H.-P."/>
        </authorList>
    </citation>
    <scope>NUCLEOTIDE SEQUENCE [LARGE SCALE GENOMIC DNA]</scope>
    <source>
        <strain evidence="2 3">DSM 17294</strain>
    </source>
</reference>
<proteinExistence type="predicted"/>
<keyword evidence="1" id="KW-0472">Membrane</keyword>
<dbReference type="Proteomes" id="UP000558997">
    <property type="component" value="Unassembled WGS sequence"/>
</dbReference>
<sequence length="123" mass="12840">MRLRGRDVVALILLGSVLATYSGYLGYGEIAMIHTARAMASVGLILGGIAFVVIRGGHRPGRLGRAEGGAAVVAVVLYAVTVGLAETSAAELLLAAFLLCLILVFALDLLDSSGTRHELELHR</sequence>
<dbReference type="RefSeq" id="WP_184832941.1">
    <property type="nucleotide sequence ID" value="NZ_BAAAVN010000004.1"/>
</dbReference>
<feature type="transmembrane region" description="Helical" evidence="1">
    <location>
        <begin position="35"/>
        <end position="54"/>
    </location>
</feature>
<gene>
    <name evidence="2" type="ORF">HDA44_001856</name>
</gene>
<evidence type="ECO:0000313" key="3">
    <source>
        <dbReference type="Proteomes" id="UP000558997"/>
    </source>
</evidence>
<evidence type="ECO:0000256" key="1">
    <source>
        <dbReference type="SAM" id="Phobius"/>
    </source>
</evidence>
<accession>A0A841DNE7</accession>
<comment type="caution">
    <text evidence="2">The sequence shown here is derived from an EMBL/GenBank/DDBJ whole genome shotgun (WGS) entry which is preliminary data.</text>
</comment>
<dbReference type="EMBL" id="JACHNF010000001">
    <property type="protein sequence ID" value="MBB5978515.1"/>
    <property type="molecule type" value="Genomic_DNA"/>
</dbReference>
<feature type="transmembrane region" description="Helical" evidence="1">
    <location>
        <begin position="66"/>
        <end position="86"/>
    </location>
</feature>
<protein>
    <submittedName>
        <fullName evidence="2">Uncharacterized protein</fullName>
    </submittedName>
</protein>
<organism evidence="2 3">
    <name type="scientific">Kribbella solani</name>
    <dbReference type="NCBI Taxonomy" id="236067"/>
    <lineage>
        <taxon>Bacteria</taxon>
        <taxon>Bacillati</taxon>
        <taxon>Actinomycetota</taxon>
        <taxon>Actinomycetes</taxon>
        <taxon>Propionibacteriales</taxon>
        <taxon>Kribbellaceae</taxon>
        <taxon>Kribbella</taxon>
    </lineage>
</organism>
<keyword evidence="3" id="KW-1185">Reference proteome</keyword>
<name>A0A841DNE7_9ACTN</name>
<keyword evidence="1" id="KW-0812">Transmembrane</keyword>
<evidence type="ECO:0000313" key="2">
    <source>
        <dbReference type="EMBL" id="MBB5978515.1"/>
    </source>
</evidence>
<feature type="transmembrane region" description="Helical" evidence="1">
    <location>
        <begin position="92"/>
        <end position="110"/>
    </location>
</feature>